<dbReference type="OrthoDB" id="3502863at2759"/>
<comment type="caution">
    <text evidence="2">The sequence shown here is derived from an EMBL/GenBank/DDBJ whole genome shotgun (WGS) entry which is preliminary data.</text>
</comment>
<name>A0A8H4UTB0_9HYPO</name>
<evidence type="ECO:0000313" key="3">
    <source>
        <dbReference type="Proteomes" id="UP000635477"/>
    </source>
</evidence>
<dbReference type="Proteomes" id="UP000635477">
    <property type="component" value="Unassembled WGS sequence"/>
</dbReference>
<sequence>MSSQNQTHELSEVSEPRQSLQTEQPRAHGVMDAQKAPATTEPEMNLRGGGACDGRLCGIIPCPIPINCWIIPCPCC</sequence>
<dbReference type="AlphaFoldDB" id="A0A8H4UTB0"/>
<evidence type="ECO:0000313" key="2">
    <source>
        <dbReference type="EMBL" id="KAF4983103.1"/>
    </source>
</evidence>
<protein>
    <submittedName>
        <fullName evidence="2">Uncharacterized protein</fullName>
    </submittedName>
</protein>
<proteinExistence type="predicted"/>
<gene>
    <name evidence="2" type="ORF">FZEAL_1413</name>
</gene>
<reference evidence="2" key="2">
    <citation type="submission" date="2020-05" db="EMBL/GenBank/DDBJ databases">
        <authorList>
            <person name="Kim H.-S."/>
            <person name="Proctor R.H."/>
            <person name="Brown D.W."/>
        </authorList>
    </citation>
    <scope>NUCLEOTIDE SEQUENCE</scope>
    <source>
        <strain evidence="2">NRRL 22465</strain>
    </source>
</reference>
<organism evidence="2 3">
    <name type="scientific">Fusarium zealandicum</name>
    <dbReference type="NCBI Taxonomy" id="1053134"/>
    <lineage>
        <taxon>Eukaryota</taxon>
        <taxon>Fungi</taxon>
        <taxon>Dikarya</taxon>
        <taxon>Ascomycota</taxon>
        <taxon>Pezizomycotina</taxon>
        <taxon>Sordariomycetes</taxon>
        <taxon>Hypocreomycetidae</taxon>
        <taxon>Hypocreales</taxon>
        <taxon>Nectriaceae</taxon>
        <taxon>Fusarium</taxon>
        <taxon>Fusarium staphyleae species complex</taxon>
    </lineage>
</organism>
<accession>A0A8H4UTB0</accession>
<evidence type="ECO:0000256" key="1">
    <source>
        <dbReference type="SAM" id="MobiDB-lite"/>
    </source>
</evidence>
<reference evidence="2" key="1">
    <citation type="journal article" date="2020" name="BMC Genomics">
        <title>Correction to: Identification and distribution of gene clusters required for synthesis of sphingolipid metabolism inhibitors in diverse species of the filamentous fungus Fusarium.</title>
        <authorList>
            <person name="Kim H.S."/>
            <person name="Lohmar J.M."/>
            <person name="Busman M."/>
            <person name="Brown D.W."/>
            <person name="Naumann T.A."/>
            <person name="Divon H.H."/>
            <person name="Lysoe E."/>
            <person name="Uhlig S."/>
            <person name="Proctor R.H."/>
        </authorList>
    </citation>
    <scope>NUCLEOTIDE SEQUENCE</scope>
    <source>
        <strain evidence="2">NRRL 22465</strain>
    </source>
</reference>
<keyword evidence="3" id="KW-1185">Reference proteome</keyword>
<feature type="region of interest" description="Disordered" evidence="1">
    <location>
        <begin position="1"/>
        <end position="45"/>
    </location>
</feature>
<dbReference type="EMBL" id="JABEYC010000081">
    <property type="protein sequence ID" value="KAF4983103.1"/>
    <property type="molecule type" value="Genomic_DNA"/>
</dbReference>